<evidence type="ECO:0000313" key="1">
    <source>
        <dbReference type="EMBL" id="SHN09953.1"/>
    </source>
</evidence>
<gene>
    <name evidence="1" type="ORF">SAMN05216499_12094</name>
</gene>
<keyword evidence="2" id="KW-1185">Reference proteome</keyword>
<reference evidence="1 2" key="1">
    <citation type="submission" date="2016-11" db="EMBL/GenBank/DDBJ databases">
        <authorList>
            <person name="Jaros S."/>
            <person name="Januszkiewicz K."/>
            <person name="Wedrychowicz H."/>
        </authorList>
    </citation>
    <scope>NUCLEOTIDE SEQUENCE [LARGE SCALE GENOMIC DNA]</scope>
    <source>
        <strain evidence="1 2">CGMCC 4.2025</strain>
    </source>
</reference>
<dbReference type="EMBL" id="FRBI01000020">
    <property type="protein sequence ID" value="SHN09953.1"/>
    <property type="molecule type" value="Genomic_DNA"/>
</dbReference>
<protein>
    <submittedName>
        <fullName evidence="1">Uncharacterized protein</fullName>
    </submittedName>
</protein>
<evidence type="ECO:0000313" key="2">
    <source>
        <dbReference type="Proteomes" id="UP000184111"/>
    </source>
</evidence>
<accession>A0A1M7P0C9</accession>
<name>A0A1M7P0C9_9ACTN</name>
<sequence>MGYGAGRRLRWRWAAAGGALAAAGLGVLIVHDHASPAAPHVDTALDRAVLPVVDRYVVTAPGGPLEGDEPAVPSPAAPRGFCTERVVEIRPAGTALRVGLVAWCGHFVRAGTDVNATDEVVTAGVLTVSPASAPQRVTAASWEPDDELSSWAPAHFSSGGAAEVERILGNSAAHLTGPEAKARAAFGLPAPAAG</sequence>
<dbReference type="Proteomes" id="UP000184111">
    <property type="component" value="Unassembled WGS sequence"/>
</dbReference>
<proteinExistence type="predicted"/>
<dbReference type="AlphaFoldDB" id="A0A1M7P0C9"/>
<organism evidence="1 2">
    <name type="scientific">Actinacidiphila paucisporea</name>
    <dbReference type="NCBI Taxonomy" id="310782"/>
    <lineage>
        <taxon>Bacteria</taxon>
        <taxon>Bacillati</taxon>
        <taxon>Actinomycetota</taxon>
        <taxon>Actinomycetes</taxon>
        <taxon>Kitasatosporales</taxon>
        <taxon>Streptomycetaceae</taxon>
        <taxon>Actinacidiphila</taxon>
    </lineage>
</organism>